<dbReference type="PANTHER" id="PTHR30203">
    <property type="entry name" value="OUTER MEMBRANE CATION EFFLUX PROTEIN"/>
    <property type="match status" value="1"/>
</dbReference>
<dbReference type="Gene3D" id="2.20.200.10">
    <property type="entry name" value="Outer membrane efflux proteins (OEP)"/>
    <property type="match status" value="1"/>
</dbReference>
<dbReference type="GO" id="GO:0005886">
    <property type="term" value="C:plasma membrane"/>
    <property type="evidence" value="ECO:0007669"/>
    <property type="project" value="UniProtKB-SubCell"/>
</dbReference>
<organism evidence="10 11">
    <name type="scientific">Diaphorobacter aerolatus</name>
    <dbReference type="NCBI Taxonomy" id="1288495"/>
    <lineage>
        <taxon>Bacteria</taxon>
        <taxon>Pseudomonadati</taxon>
        <taxon>Pseudomonadota</taxon>
        <taxon>Betaproteobacteria</taxon>
        <taxon>Burkholderiales</taxon>
        <taxon>Comamonadaceae</taxon>
        <taxon>Diaphorobacter</taxon>
    </lineage>
</organism>
<comment type="similarity">
    <text evidence="2 9">Belongs to the outer membrane factor (OMF) (TC 1.B.17) family.</text>
</comment>
<keyword evidence="5 9" id="KW-0732">Signal</keyword>
<keyword evidence="11" id="KW-1185">Reference proteome</keyword>
<dbReference type="Gene3D" id="1.20.1600.10">
    <property type="entry name" value="Outer membrane efflux proteins (OEP)"/>
    <property type="match status" value="1"/>
</dbReference>
<dbReference type="Proteomes" id="UP000516028">
    <property type="component" value="Chromosome"/>
</dbReference>
<name>A0A7H0GJN4_9BURK</name>
<evidence type="ECO:0000313" key="10">
    <source>
        <dbReference type="EMBL" id="QNP48500.1"/>
    </source>
</evidence>
<dbReference type="NCBIfam" id="TIGR01845">
    <property type="entry name" value="outer_NodT"/>
    <property type="match status" value="1"/>
</dbReference>
<evidence type="ECO:0000256" key="6">
    <source>
        <dbReference type="ARBA" id="ARBA00023136"/>
    </source>
</evidence>
<gene>
    <name evidence="10" type="ORF">H9K75_21695</name>
</gene>
<protein>
    <submittedName>
        <fullName evidence="10">Efflux transporter outer membrane subunit</fullName>
    </submittedName>
</protein>
<comment type="subcellular location">
    <subcellularLocation>
        <location evidence="9">Cell membrane</location>
        <topology evidence="9">Lipid-anchor</topology>
    </subcellularLocation>
    <subcellularLocation>
        <location evidence="1">Membrane</location>
    </subcellularLocation>
</comment>
<evidence type="ECO:0000256" key="1">
    <source>
        <dbReference type="ARBA" id="ARBA00004370"/>
    </source>
</evidence>
<dbReference type="AlphaFoldDB" id="A0A7H0GJN4"/>
<dbReference type="PROSITE" id="PS51257">
    <property type="entry name" value="PROKAR_LIPOPROTEIN"/>
    <property type="match status" value="1"/>
</dbReference>
<dbReference type="InterPro" id="IPR010131">
    <property type="entry name" value="MdtP/NodT-like"/>
</dbReference>
<dbReference type="PANTHER" id="PTHR30203:SF20">
    <property type="entry name" value="MULTIDRUG RESISTANCE OUTER MEMBRANE PROTEIN MDTP-RELATED"/>
    <property type="match status" value="1"/>
</dbReference>
<evidence type="ECO:0000256" key="9">
    <source>
        <dbReference type="RuleBase" id="RU362097"/>
    </source>
</evidence>
<dbReference type="InterPro" id="IPR003423">
    <property type="entry name" value="OMP_efflux"/>
</dbReference>
<sequence length="489" mass="52281">MSIFRFSAVQAPAVPSVATALFAALVLAGCASQGPAHPPYEQISAQDVGLANAQTETVVAQQWWKQLGDPRLDALIEAALKDSPSVAASHARFDKAAALVEASATATDVRGTVSASATRQHYTENGMIPPPVAGNTYNSADLQAGLSWKPDFFGRYAAELQSALGQARAAKADSASAANQIAEKIARSYVTLARLLAQREVAERTLSQRQSLLDLTQQRTRQGLDSQVELTQAEAALPDAGTQIEMLNEQITLARRTIAVLAAQAPDAQSGLTPTLATLHVEQVPTVLGADLLGRRPDVVAARWRVESATRGIDSARADFYPDINLTAFVGLNALGFNNLFNAGSRQFGVTPALRLPIFDGDRLRAQLRGKQADLDTAIAQYNGTVLDAAKSAGDAIASVQSLARQQQLQAESLNKAERAYDFAVQRYKAGLASQIVVLNTEVQVINQRRLTVDLRARELDTRIALMSALGGGWQDDTANVQVSNNFNK</sequence>
<evidence type="ECO:0000256" key="8">
    <source>
        <dbReference type="ARBA" id="ARBA00023288"/>
    </source>
</evidence>
<keyword evidence="3 9" id="KW-1134">Transmembrane beta strand</keyword>
<keyword evidence="6 9" id="KW-0472">Membrane</keyword>
<evidence type="ECO:0000256" key="3">
    <source>
        <dbReference type="ARBA" id="ARBA00022452"/>
    </source>
</evidence>
<feature type="signal peptide" evidence="9">
    <location>
        <begin position="1"/>
        <end position="23"/>
    </location>
</feature>
<dbReference type="GO" id="GO:0015562">
    <property type="term" value="F:efflux transmembrane transporter activity"/>
    <property type="evidence" value="ECO:0007669"/>
    <property type="project" value="InterPro"/>
</dbReference>
<evidence type="ECO:0000256" key="7">
    <source>
        <dbReference type="ARBA" id="ARBA00023139"/>
    </source>
</evidence>
<feature type="chain" id="PRO_5029038695" evidence="9">
    <location>
        <begin position="24"/>
        <end position="489"/>
    </location>
</feature>
<evidence type="ECO:0000256" key="2">
    <source>
        <dbReference type="ARBA" id="ARBA00007613"/>
    </source>
</evidence>
<dbReference type="Pfam" id="PF02321">
    <property type="entry name" value="OEP"/>
    <property type="match status" value="2"/>
</dbReference>
<dbReference type="KEGG" id="daer:H9K75_21695"/>
<keyword evidence="4 9" id="KW-0812">Transmembrane</keyword>
<evidence type="ECO:0000256" key="4">
    <source>
        <dbReference type="ARBA" id="ARBA00022692"/>
    </source>
</evidence>
<keyword evidence="7 9" id="KW-0564">Palmitate</keyword>
<proteinExistence type="inferred from homology"/>
<evidence type="ECO:0000256" key="5">
    <source>
        <dbReference type="ARBA" id="ARBA00022729"/>
    </source>
</evidence>
<dbReference type="EMBL" id="CP060783">
    <property type="protein sequence ID" value="QNP48500.1"/>
    <property type="molecule type" value="Genomic_DNA"/>
</dbReference>
<accession>A0A7H0GJN4</accession>
<keyword evidence="8 9" id="KW-0449">Lipoprotein</keyword>
<dbReference type="RefSeq" id="WP_187724097.1">
    <property type="nucleotide sequence ID" value="NZ_CP060783.1"/>
</dbReference>
<dbReference type="SUPFAM" id="SSF56954">
    <property type="entry name" value="Outer membrane efflux proteins (OEP)"/>
    <property type="match status" value="1"/>
</dbReference>
<reference evidence="10 11" key="1">
    <citation type="submission" date="2020-08" db="EMBL/GenBank/DDBJ databases">
        <title>Genome sequence of Diaphorobacter aerolatus KACC 16536T.</title>
        <authorList>
            <person name="Hyun D.-W."/>
            <person name="Bae J.-W."/>
        </authorList>
    </citation>
    <scope>NUCLEOTIDE SEQUENCE [LARGE SCALE GENOMIC DNA]</scope>
    <source>
        <strain evidence="10 11">KACC 16536</strain>
    </source>
</reference>
<evidence type="ECO:0000313" key="11">
    <source>
        <dbReference type="Proteomes" id="UP000516028"/>
    </source>
</evidence>